<sequence>MGEFRTLCNAVNCALETAQYDSKTSTLATQKNPSKAFEEALKTSCKHVELKIEQLKKGEKLMGKYLKKEKGTLLRSRSALKYLREALDVEGLLRKTVDATKKLTPLLGLIQCEMLRGIRDGIDCVGSGLQQHGILLQKIESVIACGNSKLSEVHKADENWQKHHMKSSAKQSHTSSHQKGNHVLKRQSRLSLGSRLTFRKKKHSEAVLSSSTMAGDPTVQREEDGHQEEIWEDVTEQGVGKSDCPGEDENEEEELPEPSEYVEASIGDSAQASGGRYDDDDGKRPNAMLMRWESSSPSASIDPDTVHSGSSSKPGPSDILKTGTPRKSTESLAESMTNGLDESDADSVLDSVFFEGCDGSVNDRTTPESIDFEPTGESTAPSFRSSIFFEGSDERENDQMIPAFTYSEPTGGTTMNEARPGISWEYAFSRSKCSSSIPKADRVQRVFLASREPADGTEIMCLRCSFLVSNWHEFEPVNPREGDVRQDSGLDWRAYIGSIVENMIQGIVRGVASNFVPLWLLLPTETAGITTYRCTSSCLYCGCYGMFQAWPKGFALRMQCGLCGEVTHVIRVAAENVQRSSIPRTLPPIQSMAATCTDPCFRFPHLCLHCGSTTGFVFEEGRAPAIYRLFSGSGFAYECEFCGKYTAFTRRLGFTASFKVGEME</sequence>
<keyword evidence="3" id="KW-1185">Reference proteome</keyword>
<feature type="compositionally biased region" description="Polar residues" evidence="1">
    <location>
        <begin position="330"/>
        <end position="340"/>
    </location>
</feature>
<feature type="region of interest" description="Disordered" evidence="1">
    <location>
        <begin position="159"/>
        <end position="186"/>
    </location>
</feature>
<dbReference type="Proteomes" id="UP000799291">
    <property type="component" value="Unassembled WGS sequence"/>
</dbReference>
<evidence type="ECO:0000313" key="3">
    <source>
        <dbReference type="Proteomes" id="UP000799291"/>
    </source>
</evidence>
<dbReference type="AlphaFoldDB" id="A0A6G1ICI4"/>
<feature type="region of interest" description="Disordered" evidence="1">
    <location>
        <begin position="358"/>
        <end position="383"/>
    </location>
</feature>
<protein>
    <submittedName>
        <fullName evidence="2">Uncharacterized protein</fullName>
    </submittedName>
</protein>
<feature type="region of interest" description="Disordered" evidence="1">
    <location>
        <begin position="201"/>
        <end position="344"/>
    </location>
</feature>
<feature type="compositionally biased region" description="Basic and acidic residues" evidence="1">
    <location>
        <begin position="219"/>
        <end position="229"/>
    </location>
</feature>
<name>A0A6G1ICI4_9PLEO</name>
<feature type="compositionally biased region" description="Polar residues" evidence="1">
    <location>
        <begin position="168"/>
        <end position="178"/>
    </location>
</feature>
<feature type="compositionally biased region" description="Acidic residues" evidence="1">
    <location>
        <begin position="245"/>
        <end position="257"/>
    </location>
</feature>
<evidence type="ECO:0000256" key="1">
    <source>
        <dbReference type="SAM" id="MobiDB-lite"/>
    </source>
</evidence>
<organism evidence="2 3">
    <name type="scientific">Lentithecium fluviatile CBS 122367</name>
    <dbReference type="NCBI Taxonomy" id="1168545"/>
    <lineage>
        <taxon>Eukaryota</taxon>
        <taxon>Fungi</taxon>
        <taxon>Dikarya</taxon>
        <taxon>Ascomycota</taxon>
        <taxon>Pezizomycotina</taxon>
        <taxon>Dothideomycetes</taxon>
        <taxon>Pleosporomycetidae</taxon>
        <taxon>Pleosporales</taxon>
        <taxon>Massarineae</taxon>
        <taxon>Lentitheciaceae</taxon>
        <taxon>Lentithecium</taxon>
    </lineage>
</organism>
<reference evidence="2" key="1">
    <citation type="journal article" date="2020" name="Stud. Mycol.">
        <title>101 Dothideomycetes genomes: a test case for predicting lifestyles and emergence of pathogens.</title>
        <authorList>
            <person name="Haridas S."/>
            <person name="Albert R."/>
            <person name="Binder M."/>
            <person name="Bloem J."/>
            <person name="Labutti K."/>
            <person name="Salamov A."/>
            <person name="Andreopoulos B."/>
            <person name="Baker S."/>
            <person name="Barry K."/>
            <person name="Bills G."/>
            <person name="Bluhm B."/>
            <person name="Cannon C."/>
            <person name="Castanera R."/>
            <person name="Culley D."/>
            <person name="Daum C."/>
            <person name="Ezra D."/>
            <person name="Gonzalez J."/>
            <person name="Henrissat B."/>
            <person name="Kuo A."/>
            <person name="Liang C."/>
            <person name="Lipzen A."/>
            <person name="Lutzoni F."/>
            <person name="Magnuson J."/>
            <person name="Mondo S."/>
            <person name="Nolan M."/>
            <person name="Ohm R."/>
            <person name="Pangilinan J."/>
            <person name="Park H.-J."/>
            <person name="Ramirez L."/>
            <person name="Alfaro M."/>
            <person name="Sun H."/>
            <person name="Tritt A."/>
            <person name="Yoshinaga Y."/>
            <person name="Zwiers L.-H."/>
            <person name="Turgeon B."/>
            <person name="Goodwin S."/>
            <person name="Spatafora J."/>
            <person name="Crous P."/>
            <person name="Grigoriev I."/>
        </authorList>
    </citation>
    <scope>NUCLEOTIDE SEQUENCE</scope>
    <source>
        <strain evidence="2">CBS 122367</strain>
    </source>
</reference>
<accession>A0A6G1ICI4</accession>
<evidence type="ECO:0000313" key="2">
    <source>
        <dbReference type="EMBL" id="KAF2675619.1"/>
    </source>
</evidence>
<proteinExistence type="predicted"/>
<dbReference type="EMBL" id="MU005660">
    <property type="protein sequence ID" value="KAF2675619.1"/>
    <property type="molecule type" value="Genomic_DNA"/>
</dbReference>
<gene>
    <name evidence="2" type="ORF">K458DRAFT_492967</name>
</gene>